<evidence type="ECO:0000313" key="2">
    <source>
        <dbReference type="EMBL" id="RPB04321.1"/>
    </source>
</evidence>
<feature type="chain" id="PRO_5018179789" evidence="1">
    <location>
        <begin position="23"/>
        <end position="52"/>
    </location>
</feature>
<organism evidence="2 3">
    <name type="scientific">Choiromyces venosus 120613-1</name>
    <dbReference type="NCBI Taxonomy" id="1336337"/>
    <lineage>
        <taxon>Eukaryota</taxon>
        <taxon>Fungi</taxon>
        <taxon>Dikarya</taxon>
        <taxon>Ascomycota</taxon>
        <taxon>Pezizomycotina</taxon>
        <taxon>Pezizomycetes</taxon>
        <taxon>Pezizales</taxon>
        <taxon>Tuberaceae</taxon>
        <taxon>Choiromyces</taxon>
    </lineage>
</organism>
<protein>
    <submittedName>
        <fullName evidence="2">Uncharacterized protein</fullName>
    </submittedName>
</protein>
<dbReference type="Proteomes" id="UP000276215">
    <property type="component" value="Unassembled WGS sequence"/>
</dbReference>
<accession>A0A3N4K795</accession>
<evidence type="ECO:0000313" key="3">
    <source>
        <dbReference type="Proteomes" id="UP000276215"/>
    </source>
</evidence>
<sequence>MCIHRFRPAGFGFGVWVLVEWAGEELSGVCSWCVLSLHCSDRWELFWAISSS</sequence>
<dbReference type="AlphaFoldDB" id="A0A3N4K795"/>
<dbReference type="EMBL" id="ML120359">
    <property type="protein sequence ID" value="RPB04321.1"/>
    <property type="molecule type" value="Genomic_DNA"/>
</dbReference>
<keyword evidence="1" id="KW-0732">Signal</keyword>
<keyword evidence="3" id="KW-1185">Reference proteome</keyword>
<reference evidence="2 3" key="1">
    <citation type="journal article" date="2018" name="Nat. Ecol. Evol.">
        <title>Pezizomycetes genomes reveal the molecular basis of ectomycorrhizal truffle lifestyle.</title>
        <authorList>
            <person name="Murat C."/>
            <person name="Payen T."/>
            <person name="Noel B."/>
            <person name="Kuo A."/>
            <person name="Morin E."/>
            <person name="Chen J."/>
            <person name="Kohler A."/>
            <person name="Krizsan K."/>
            <person name="Balestrini R."/>
            <person name="Da Silva C."/>
            <person name="Montanini B."/>
            <person name="Hainaut M."/>
            <person name="Levati E."/>
            <person name="Barry K.W."/>
            <person name="Belfiori B."/>
            <person name="Cichocki N."/>
            <person name="Clum A."/>
            <person name="Dockter R.B."/>
            <person name="Fauchery L."/>
            <person name="Guy J."/>
            <person name="Iotti M."/>
            <person name="Le Tacon F."/>
            <person name="Lindquist E.A."/>
            <person name="Lipzen A."/>
            <person name="Malagnac F."/>
            <person name="Mello A."/>
            <person name="Molinier V."/>
            <person name="Miyauchi S."/>
            <person name="Poulain J."/>
            <person name="Riccioni C."/>
            <person name="Rubini A."/>
            <person name="Sitrit Y."/>
            <person name="Splivallo R."/>
            <person name="Traeger S."/>
            <person name="Wang M."/>
            <person name="Zifcakova L."/>
            <person name="Wipf D."/>
            <person name="Zambonelli A."/>
            <person name="Paolocci F."/>
            <person name="Nowrousian M."/>
            <person name="Ottonello S."/>
            <person name="Baldrian P."/>
            <person name="Spatafora J.W."/>
            <person name="Henrissat B."/>
            <person name="Nagy L.G."/>
            <person name="Aury J.M."/>
            <person name="Wincker P."/>
            <person name="Grigoriev I.V."/>
            <person name="Bonfante P."/>
            <person name="Martin F.M."/>
        </authorList>
    </citation>
    <scope>NUCLEOTIDE SEQUENCE [LARGE SCALE GENOMIC DNA]</scope>
    <source>
        <strain evidence="2 3">120613-1</strain>
    </source>
</reference>
<feature type="non-terminal residue" evidence="2">
    <location>
        <position position="52"/>
    </location>
</feature>
<evidence type="ECO:0000256" key="1">
    <source>
        <dbReference type="SAM" id="SignalP"/>
    </source>
</evidence>
<feature type="signal peptide" evidence="1">
    <location>
        <begin position="1"/>
        <end position="22"/>
    </location>
</feature>
<name>A0A3N4K795_9PEZI</name>
<gene>
    <name evidence="2" type="ORF">L873DRAFT_1799828</name>
</gene>
<proteinExistence type="predicted"/>